<feature type="chain" id="PRO_5041680587" evidence="2">
    <location>
        <begin position="20"/>
        <end position="789"/>
    </location>
</feature>
<dbReference type="InterPro" id="IPR036508">
    <property type="entry name" value="Chitin-bd_dom_sf"/>
</dbReference>
<dbReference type="Pfam" id="PF01607">
    <property type="entry name" value="CBM_14"/>
    <property type="match status" value="1"/>
</dbReference>
<dbReference type="EMBL" id="VSWD01000002">
    <property type="protein sequence ID" value="KAK3106820.1"/>
    <property type="molecule type" value="Genomic_DNA"/>
</dbReference>
<evidence type="ECO:0000313" key="5">
    <source>
        <dbReference type="EMBL" id="KAK3106820.1"/>
    </source>
</evidence>
<feature type="domain" description="Chitin-binding type-2" evidence="4">
    <location>
        <begin position="709"/>
        <end position="764"/>
    </location>
</feature>
<organism evidence="5 6">
    <name type="scientific">Pinctada imbricata</name>
    <name type="common">Atlantic pearl-oyster</name>
    <name type="synonym">Pinctada martensii</name>
    <dbReference type="NCBI Taxonomy" id="66713"/>
    <lineage>
        <taxon>Eukaryota</taxon>
        <taxon>Metazoa</taxon>
        <taxon>Spiralia</taxon>
        <taxon>Lophotrochozoa</taxon>
        <taxon>Mollusca</taxon>
        <taxon>Bivalvia</taxon>
        <taxon>Autobranchia</taxon>
        <taxon>Pteriomorphia</taxon>
        <taxon>Pterioida</taxon>
        <taxon>Pterioidea</taxon>
        <taxon>Pteriidae</taxon>
        <taxon>Pinctada</taxon>
    </lineage>
</organism>
<keyword evidence="2" id="KW-0732">Signal</keyword>
<protein>
    <submittedName>
        <fullName evidence="5">Uncharacterized protein</fullName>
    </submittedName>
</protein>
<dbReference type="Gene3D" id="2.170.140.10">
    <property type="entry name" value="Chitin binding domain"/>
    <property type="match status" value="1"/>
</dbReference>
<dbReference type="GO" id="GO:0008061">
    <property type="term" value="F:chitin binding"/>
    <property type="evidence" value="ECO:0007669"/>
    <property type="project" value="InterPro"/>
</dbReference>
<keyword evidence="6" id="KW-1185">Reference proteome</keyword>
<dbReference type="InterPro" id="IPR002035">
    <property type="entry name" value="VWF_A"/>
</dbReference>
<dbReference type="CDD" id="cd01450">
    <property type="entry name" value="vWFA_subfamily_ECM"/>
    <property type="match status" value="1"/>
</dbReference>
<dbReference type="SUPFAM" id="SSF57625">
    <property type="entry name" value="Invertebrate chitin-binding proteins"/>
    <property type="match status" value="2"/>
</dbReference>
<evidence type="ECO:0000256" key="1">
    <source>
        <dbReference type="SAM" id="MobiDB-lite"/>
    </source>
</evidence>
<feature type="domain" description="VWFA" evidence="3">
    <location>
        <begin position="184"/>
        <end position="358"/>
    </location>
</feature>
<dbReference type="InterPro" id="IPR002557">
    <property type="entry name" value="Chitin-bd_dom"/>
</dbReference>
<feature type="compositionally biased region" description="Low complexity" evidence="1">
    <location>
        <begin position="620"/>
        <end position="641"/>
    </location>
</feature>
<name>A0AA88YJI4_PINIB</name>
<dbReference type="Pfam" id="PF00092">
    <property type="entry name" value="VWA"/>
    <property type="match status" value="1"/>
</dbReference>
<dbReference type="PROSITE" id="PS50940">
    <property type="entry name" value="CHIT_BIND_II"/>
    <property type="match status" value="1"/>
</dbReference>
<sequence>MISYCTIFIVFLLVSVTYQVDLTRQKGSKGSSVVDATLNLIKSKCIFEDDRLFMRRLAYVATNDGNDPKYATDSSGGIWQVPSSAFNKISIKGKLADRKNNITSNFGIDWDNAQYEDLTIPLYSALAAQLFINFLGHEIKADTSTQADYWVDNWLNGIDKINKVNEYNGKVQNMPKPSCSKAVDLVFVMDESGSVGYSNFRKMKYFLSNLTEKMDIGPKAFQVGTVKFNGRARTVFNLTEYHTKSKLQDALKDIRYYGGLTNIGKGIEEAEEIFKQSGSTSRNATRVILLLTDGKSSNATKTRLAAEKARKESNIVIFALGIGNVRESELDDAANKPSCMHKIIIDNFDEIDSIFYQILQVTCGASKKVSLAAESKVDVKVQMKEDVVDDTLEVAPGGDPQTTLQVNVVCAEVDIYESSETTHPNEAFYDSTQKATEAVPAVLQVANNGKKVYVTYKGQKLDNERCKMTKGELHITIQKGASTAPRPVSLQHASKAEISIEVKKENQQNTFEVTPGADPKTTIQVTVTCADVDLSVTTSNTDGTTNNHGDKATDGQPVLITVDNYGSKVHITFTSSVLDRCSMLGGEFKIVIEEGEPKVSVGSSIGIASGSYGSSGAGSGTYSSSSGTGSNIPGSSGGTTSCQGEGKRPLNNNENNPCHPSQSDIFYYPFPNDIHNYIQCDEWGTACVVQCKDGNEWDNDKYACAQPEANSCTTEGEFAVDPGNPSGYKQCINGKWIHRTCPDGLVWNDGIKNCDWPSTSKRQYNIGALLKALRGYEDEGKNDDKYDDE</sequence>
<evidence type="ECO:0000259" key="4">
    <source>
        <dbReference type="PROSITE" id="PS50940"/>
    </source>
</evidence>
<proteinExistence type="predicted"/>
<dbReference type="PRINTS" id="PR00453">
    <property type="entry name" value="VWFADOMAIN"/>
</dbReference>
<dbReference type="Proteomes" id="UP001186944">
    <property type="component" value="Unassembled WGS sequence"/>
</dbReference>
<dbReference type="SMART" id="SM00494">
    <property type="entry name" value="ChtBD2"/>
    <property type="match status" value="2"/>
</dbReference>
<reference evidence="5" key="1">
    <citation type="submission" date="2019-08" db="EMBL/GenBank/DDBJ databases">
        <title>The improved chromosome-level genome for the pearl oyster Pinctada fucata martensii using PacBio sequencing and Hi-C.</title>
        <authorList>
            <person name="Zheng Z."/>
        </authorList>
    </citation>
    <scope>NUCLEOTIDE SEQUENCE</scope>
    <source>
        <strain evidence="5">ZZ-2019</strain>
        <tissue evidence="5">Adductor muscle</tissue>
    </source>
</reference>
<feature type="region of interest" description="Disordered" evidence="1">
    <location>
        <begin position="612"/>
        <end position="657"/>
    </location>
</feature>
<gene>
    <name evidence="5" type="ORF">FSP39_000499</name>
</gene>
<dbReference type="InterPro" id="IPR036465">
    <property type="entry name" value="vWFA_dom_sf"/>
</dbReference>
<dbReference type="SMART" id="SM00327">
    <property type="entry name" value="VWA"/>
    <property type="match status" value="1"/>
</dbReference>
<comment type="caution">
    <text evidence="5">The sequence shown here is derived from an EMBL/GenBank/DDBJ whole genome shotgun (WGS) entry which is preliminary data.</text>
</comment>
<dbReference type="SUPFAM" id="SSF53300">
    <property type="entry name" value="vWA-like"/>
    <property type="match status" value="1"/>
</dbReference>
<dbReference type="AlphaFoldDB" id="A0AA88YJI4"/>
<dbReference type="GO" id="GO:0005576">
    <property type="term" value="C:extracellular region"/>
    <property type="evidence" value="ECO:0007669"/>
    <property type="project" value="InterPro"/>
</dbReference>
<feature type="signal peptide" evidence="2">
    <location>
        <begin position="1"/>
        <end position="19"/>
    </location>
</feature>
<dbReference type="PANTHER" id="PTHR24020:SF20">
    <property type="entry name" value="PH DOMAIN-CONTAINING PROTEIN"/>
    <property type="match status" value="1"/>
</dbReference>
<dbReference type="PROSITE" id="PS50234">
    <property type="entry name" value="VWFA"/>
    <property type="match status" value="1"/>
</dbReference>
<evidence type="ECO:0000313" key="6">
    <source>
        <dbReference type="Proteomes" id="UP001186944"/>
    </source>
</evidence>
<evidence type="ECO:0000259" key="3">
    <source>
        <dbReference type="PROSITE" id="PS50234"/>
    </source>
</evidence>
<evidence type="ECO:0000256" key="2">
    <source>
        <dbReference type="SAM" id="SignalP"/>
    </source>
</evidence>
<dbReference type="PANTHER" id="PTHR24020">
    <property type="entry name" value="COLLAGEN ALPHA"/>
    <property type="match status" value="1"/>
</dbReference>
<accession>A0AA88YJI4</accession>
<dbReference type="Gene3D" id="3.40.50.410">
    <property type="entry name" value="von Willebrand factor, type A domain"/>
    <property type="match status" value="1"/>
</dbReference>
<dbReference type="InterPro" id="IPR050525">
    <property type="entry name" value="ECM_Assembly_Org"/>
</dbReference>